<reference evidence="8 9" key="3">
    <citation type="submission" date="2017-09" db="EMBL/GenBank/DDBJ databases">
        <title>Tripartite evolution among Lactobacillus johnsonii, Lactobacillus taiwanensis, Lactobacillus reuteri and their rodent host.</title>
        <authorList>
            <person name="Wang T."/>
            <person name="Knowles S."/>
            <person name="Cheng C."/>
        </authorList>
    </citation>
    <scope>NUCLEOTIDE SEQUENCE [LARGE SCALE GENOMIC DNA]</scope>
    <source>
        <strain evidence="7 8">609q</strain>
        <strain evidence="6 9">609u</strain>
    </source>
</reference>
<evidence type="ECO:0000256" key="1">
    <source>
        <dbReference type="ARBA" id="ARBA00001962"/>
    </source>
</evidence>
<comment type="similarity">
    <text evidence="2">Belongs to the ribonucleoside diphosphate reductase small chain family.</text>
</comment>
<name>A0A256LIZ4_9LACO</name>
<protein>
    <recommendedName>
        <fullName evidence="4">ribonucleoside-diphosphate reductase</fullName>
        <ecNumber evidence="4">1.17.4.1</ecNumber>
    </recommendedName>
</protein>
<dbReference type="GO" id="GO:0004748">
    <property type="term" value="F:ribonucleoside-diphosphate reductase activity, thioredoxin disulfide as acceptor"/>
    <property type="evidence" value="ECO:0007669"/>
    <property type="project" value="UniProtKB-EC"/>
</dbReference>
<dbReference type="InterPro" id="IPR033909">
    <property type="entry name" value="RNR_small"/>
</dbReference>
<keyword evidence="9" id="KW-1185">Reference proteome</keyword>
<dbReference type="SUPFAM" id="SSF47240">
    <property type="entry name" value="Ferritin-like"/>
    <property type="match status" value="1"/>
</dbReference>
<dbReference type="Proteomes" id="UP000215828">
    <property type="component" value="Unassembled WGS sequence"/>
</dbReference>
<dbReference type="AlphaFoldDB" id="A0A256LIZ4"/>
<comment type="cofactor">
    <cofactor evidence="1">
        <name>Fe cation</name>
        <dbReference type="ChEBI" id="CHEBI:24875"/>
    </cofactor>
</comment>
<dbReference type="RefSeq" id="WP_057718705.1">
    <property type="nucleotide sequence ID" value="NZ_CAJUTI010000006.1"/>
</dbReference>
<dbReference type="Pfam" id="PF00268">
    <property type="entry name" value="Ribonuc_red_sm"/>
    <property type="match status" value="1"/>
</dbReference>
<reference evidence="6" key="2">
    <citation type="submission" date="2017-05" db="EMBL/GenBank/DDBJ databases">
        <authorList>
            <person name="Lin X.B."/>
            <person name="Stothard P."/>
            <person name="Tasseva G."/>
            <person name="Walter J."/>
        </authorList>
    </citation>
    <scope>NUCLEOTIDE SEQUENCE</scope>
    <source>
        <strain evidence="6">609u</strain>
    </source>
</reference>
<evidence type="ECO:0000313" key="9">
    <source>
        <dbReference type="Proteomes" id="UP000216316"/>
    </source>
</evidence>
<dbReference type="UniPathway" id="UPA00326"/>
<comment type="catalytic activity">
    <reaction evidence="5">
        <text>a 2'-deoxyribonucleoside 5'-diphosphate + [thioredoxin]-disulfide + H2O = a ribonucleoside 5'-diphosphate + [thioredoxin]-dithiol</text>
        <dbReference type="Rhea" id="RHEA:23252"/>
        <dbReference type="Rhea" id="RHEA-COMP:10698"/>
        <dbReference type="Rhea" id="RHEA-COMP:10700"/>
        <dbReference type="ChEBI" id="CHEBI:15377"/>
        <dbReference type="ChEBI" id="CHEBI:29950"/>
        <dbReference type="ChEBI" id="CHEBI:50058"/>
        <dbReference type="ChEBI" id="CHEBI:57930"/>
        <dbReference type="ChEBI" id="CHEBI:73316"/>
        <dbReference type="EC" id="1.17.4.1"/>
    </reaction>
</comment>
<accession>A0A256LIZ4</accession>
<dbReference type="InterPro" id="IPR012348">
    <property type="entry name" value="RNR-like"/>
</dbReference>
<dbReference type="Proteomes" id="UP000216316">
    <property type="component" value="Unassembled WGS sequence"/>
</dbReference>
<dbReference type="EC" id="1.17.4.1" evidence="4"/>
<dbReference type="Gene3D" id="1.10.620.20">
    <property type="entry name" value="Ribonucleotide Reductase, subunit A"/>
    <property type="match status" value="1"/>
</dbReference>
<dbReference type="NCBIfam" id="NF007183">
    <property type="entry name" value="PRK09614.1-2"/>
    <property type="match status" value="1"/>
</dbReference>
<comment type="caution">
    <text evidence="7">The sequence shown here is derived from an EMBL/GenBank/DDBJ whole genome shotgun (WGS) entry which is preliminary data.</text>
</comment>
<gene>
    <name evidence="6" type="ORF">CBF53_01680</name>
    <name evidence="7" type="ORF">CBF70_00490</name>
</gene>
<evidence type="ECO:0000313" key="6">
    <source>
        <dbReference type="EMBL" id="OYR88884.1"/>
    </source>
</evidence>
<evidence type="ECO:0000313" key="8">
    <source>
        <dbReference type="Proteomes" id="UP000215828"/>
    </source>
</evidence>
<dbReference type="CDD" id="cd01049">
    <property type="entry name" value="RNRR2"/>
    <property type="match status" value="1"/>
</dbReference>
<dbReference type="EMBL" id="NGNV01000004">
    <property type="protein sequence ID" value="OYR88884.1"/>
    <property type="molecule type" value="Genomic_DNA"/>
</dbReference>
<evidence type="ECO:0000256" key="4">
    <source>
        <dbReference type="ARBA" id="ARBA00012274"/>
    </source>
</evidence>
<sequence>MNKKTYYKASNWNAVEDQVDRAAWARLNDIVYEPRRVPIYKDQDEFFHLPKNEQTMLLHSFVSLTLSSTLQMKVALSKIKEDAENSDEEAAVYNALQYLESINNKAYGHALNVFASKEEQNESYEWVHNNPYLQKKMKLLNTVYQAENSIHKKAAHVFISTGLYHSSFFGPLYLFGQHKLPRTAELIKYALRITALNGIYTGIKFRRDFFKLSKEEQDTVHNWVSDLCDKLYDNELNHIKLLYHHTGLEDKVEHYIRYTLNKALMNLGQEPKYPENIEILDPILITGIMDSAMIEDFFFYTNAHPILKMREIKK</sequence>
<proteinExistence type="inferred from homology"/>
<evidence type="ECO:0000256" key="3">
    <source>
        <dbReference type="ARBA" id="ARBA00011209"/>
    </source>
</evidence>
<dbReference type="InterPro" id="IPR009078">
    <property type="entry name" value="Ferritin-like_SF"/>
</dbReference>
<comment type="subunit">
    <text evidence="3">Tetramer of two alpha and two beta subunits.</text>
</comment>
<evidence type="ECO:0000256" key="5">
    <source>
        <dbReference type="ARBA" id="ARBA00047754"/>
    </source>
</evidence>
<evidence type="ECO:0000313" key="7">
    <source>
        <dbReference type="EMBL" id="OYR93330.1"/>
    </source>
</evidence>
<reference evidence="7 8" key="1">
    <citation type="submission" date="2017-04" db="EMBL/GenBank/DDBJ databases">
        <authorList>
            <person name="Afonso C.L."/>
            <person name="Miller P.J."/>
            <person name="Scott M.A."/>
            <person name="Spackman E."/>
            <person name="Goraichik I."/>
            <person name="Dimitrov K.M."/>
            <person name="Suarez D.L."/>
            <person name="Swayne D.E."/>
        </authorList>
    </citation>
    <scope>NUCLEOTIDE SEQUENCE [LARGE SCALE GENOMIC DNA]</scope>
    <source>
        <strain evidence="7 8">609q</strain>
    </source>
</reference>
<evidence type="ECO:0000256" key="2">
    <source>
        <dbReference type="ARBA" id="ARBA00009303"/>
    </source>
</evidence>
<dbReference type="EMBL" id="NGNX01000002">
    <property type="protein sequence ID" value="OYR93330.1"/>
    <property type="molecule type" value="Genomic_DNA"/>
</dbReference>
<dbReference type="InterPro" id="IPR000358">
    <property type="entry name" value="RNR_small_fam"/>
</dbReference>
<dbReference type="GO" id="GO:0009263">
    <property type="term" value="P:deoxyribonucleotide biosynthetic process"/>
    <property type="evidence" value="ECO:0007669"/>
    <property type="project" value="InterPro"/>
</dbReference>
<organism evidence="7 8">
    <name type="scientific">Lactobacillus taiwanensis</name>
    <dbReference type="NCBI Taxonomy" id="508451"/>
    <lineage>
        <taxon>Bacteria</taxon>
        <taxon>Bacillati</taxon>
        <taxon>Bacillota</taxon>
        <taxon>Bacilli</taxon>
        <taxon>Lactobacillales</taxon>
        <taxon>Lactobacillaceae</taxon>
        <taxon>Lactobacillus</taxon>
    </lineage>
</organism>